<reference evidence="2" key="1">
    <citation type="submission" date="2020-06" db="EMBL/GenBank/DDBJ databases">
        <authorList>
            <person name="Li T."/>
            <person name="Hu X."/>
            <person name="Zhang T."/>
            <person name="Song X."/>
            <person name="Zhang H."/>
            <person name="Dai N."/>
            <person name="Sheng W."/>
            <person name="Hou X."/>
            <person name="Wei L."/>
        </authorList>
    </citation>
    <scope>NUCLEOTIDE SEQUENCE</scope>
    <source>
        <strain evidence="2">G01</strain>
        <tissue evidence="2">Leaf</tissue>
    </source>
</reference>
<gene>
    <name evidence="2" type="ORF">Sangu_0156700</name>
</gene>
<feature type="region of interest" description="Disordered" evidence="1">
    <location>
        <begin position="162"/>
        <end position="212"/>
    </location>
</feature>
<reference evidence="2" key="2">
    <citation type="journal article" date="2024" name="Plant">
        <title>Genomic evolution and insights into agronomic trait innovations of Sesamum species.</title>
        <authorList>
            <person name="Miao H."/>
            <person name="Wang L."/>
            <person name="Qu L."/>
            <person name="Liu H."/>
            <person name="Sun Y."/>
            <person name="Le M."/>
            <person name="Wang Q."/>
            <person name="Wei S."/>
            <person name="Zheng Y."/>
            <person name="Lin W."/>
            <person name="Duan Y."/>
            <person name="Cao H."/>
            <person name="Xiong S."/>
            <person name="Wang X."/>
            <person name="Wei L."/>
            <person name="Li C."/>
            <person name="Ma Q."/>
            <person name="Ju M."/>
            <person name="Zhao R."/>
            <person name="Li G."/>
            <person name="Mu C."/>
            <person name="Tian Q."/>
            <person name="Mei H."/>
            <person name="Zhang T."/>
            <person name="Gao T."/>
            <person name="Zhang H."/>
        </authorList>
    </citation>
    <scope>NUCLEOTIDE SEQUENCE</scope>
    <source>
        <strain evidence="2">G01</strain>
    </source>
</reference>
<proteinExistence type="predicted"/>
<dbReference type="EMBL" id="JACGWK010000001">
    <property type="protein sequence ID" value="KAL0380924.1"/>
    <property type="molecule type" value="Genomic_DNA"/>
</dbReference>
<dbReference type="AlphaFoldDB" id="A0AAW2RLN9"/>
<sequence length="212" mass="24042">MVMCSSTGGMPAWLEPWLSIPFYKGERCKKHVHQYNTVFCAVCMGSPVCETCWRRQHSRLHHGHISLQVCSASRRAAIEIKKFKKHMDASDIQVYKINGKDIFYLKPCREGVHENHNTHDPKCQTCAKKLKDSNCLFCSIACKSMMGNSSMMINSTEIAAVEQQPQPMRKRKRKSTTAGTEECSLLGRSTMNMRKRSRKGIPSRAHSGELCS</sequence>
<dbReference type="InterPro" id="IPR006734">
    <property type="entry name" value="PLATZ"/>
</dbReference>
<organism evidence="2">
    <name type="scientific">Sesamum angustifolium</name>
    <dbReference type="NCBI Taxonomy" id="2727405"/>
    <lineage>
        <taxon>Eukaryota</taxon>
        <taxon>Viridiplantae</taxon>
        <taxon>Streptophyta</taxon>
        <taxon>Embryophyta</taxon>
        <taxon>Tracheophyta</taxon>
        <taxon>Spermatophyta</taxon>
        <taxon>Magnoliopsida</taxon>
        <taxon>eudicotyledons</taxon>
        <taxon>Gunneridae</taxon>
        <taxon>Pentapetalae</taxon>
        <taxon>asterids</taxon>
        <taxon>lamiids</taxon>
        <taxon>Lamiales</taxon>
        <taxon>Pedaliaceae</taxon>
        <taxon>Sesamum</taxon>
    </lineage>
</organism>
<dbReference type="Pfam" id="PF04640">
    <property type="entry name" value="PLATZ"/>
    <property type="match status" value="1"/>
</dbReference>
<accession>A0AAW2RLN9</accession>
<comment type="caution">
    <text evidence="2">The sequence shown here is derived from an EMBL/GenBank/DDBJ whole genome shotgun (WGS) entry which is preliminary data.</text>
</comment>
<protein>
    <recommendedName>
        <fullName evidence="3">PLATZ transcription factor family protein</fullName>
    </recommendedName>
</protein>
<dbReference type="PANTHER" id="PTHR31065:SF39">
    <property type="entry name" value="PLATZ TRANSCRIPTION FACTOR FAMILY PROTEIN"/>
    <property type="match status" value="1"/>
</dbReference>
<evidence type="ECO:0000256" key="1">
    <source>
        <dbReference type="SAM" id="MobiDB-lite"/>
    </source>
</evidence>
<name>A0AAW2RLN9_9LAMI</name>
<dbReference type="PANTHER" id="PTHR31065">
    <property type="entry name" value="PLATZ TRANSCRIPTION FACTOR FAMILY PROTEIN"/>
    <property type="match status" value="1"/>
</dbReference>
<evidence type="ECO:0000313" key="2">
    <source>
        <dbReference type="EMBL" id="KAL0380924.1"/>
    </source>
</evidence>
<evidence type="ECO:0008006" key="3">
    <source>
        <dbReference type="Google" id="ProtNLM"/>
    </source>
</evidence>